<feature type="region of interest" description="Disordered" evidence="1">
    <location>
        <begin position="39"/>
        <end position="58"/>
    </location>
</feature>
<accession>A0AAD9QZI5</accession>
<protein>
    <submittedName>
        <fullName evidence="2">Uncharacterized protein</fullName>
    </submittedName>
</protein>
<reference evidence="2" key="2">
    <citation type="journal article" date="2023" name="Science">
        <title>Genomic signatures of disease resistance in endangered staghorn corals.</title>
        <authorList>
            <person name="Vollmer S.V."/>
            <person name="Selwyn J.D."/>
            <person name="Despard B.A."/>
            <person name="Roesel C.L."/>
        </authorList>
    </citation>
    <scope>NUCLEOTIDE SEQUENCE</scope>
    <source>
        <strain evidence="2">K2</strain>
    </source>
</reference>
<feature type="compositionally biased region" description="Basic and acidic residues" evidence="1">
    <location>
        <begin position="170"/>
        <end position="187"/>
    </location>
</feature>
<evidence type="ECO:0000313" key="2">
    <source>
        <dbReference type="EMBL" id="KAK2570324.1"/>
    </source>
</evidence>
<evidence type="ECO:0000313" key="3">
    <source>
        <dbReference type="Proteomes" id="UP001249851"/>
    </source>
</evidence>
<evidence type="ECO:0000256" key="1">
    <source>
        <dbReference type="SAM" id="MobiDB-lite"/>
    </source>
</evidence>
<proteinExistence type="predicted"/>
<name>A0AAD9QZI5_ACRCE</name>
<feature type="region of interest" description="Disordered" evidence="1">
    <location>
        <begin position="141"/>
        <end position="187"/>
    </location>
</feature>
<organism evidence="2 3">
    <name type="scientific">Acropora cervicornis</name>
    <name type="common">Staghorn coral</name>
    <dbReference type="NCBI Taxonomy" id="6130"/>
    <lineage>
        <taxon>Eukaryota</taxon>
        <taxon>Metazoa</taxon>
        <taxon>Cnidaria</taxon>
        <taxon>Anthozoa</taxon>
        <taxon>Hexacorallia</taxon>
        <taxon>Scleractinia</taxon>
        <taxon>Astrocoeniina</taxon>
        <taxon>Acroporidae</taxon>
        <taxon>Acropora</taxon>
    </lineage>
</organism>
<dbReference type="AlphaFoldDB" id="A0AAD9QZI5"/>
<keyword evidence="3" id="KW-1185">Reference proteome</keyword>
<dbReference type="Proteomes" id="UP001249851">
    <property type="component" value="Unassembled WGS sequence"/>
</dbReference>
<dbReference type="EMBL" id="JARQWQ010000008">
    <property type="protein sequence ID" value="KAK2570324.1"/>
    <property type="molecule type" value="Genomic_DNA"/>
</dbReference>
<gene>
    <name evidence="2" type="ORF">P5673_005114</name>
</gene>
<reference evidence="2" key="1">
    <citation type="journal article" date="2023" name="G3 (Bethesda)">
        <title>Whole genome assembly and annotation of the endangered Caribbean coral Acropora cervicornis.</title>
        <authorList>
            <person name="Selwyn J.D."/>
            <person name="Vollmer S.V."/>
        </authorList>
    </citation>
    <scope>NUCLEOTIDE SEQUENCE</scope>
    <source>
        <strain evidence="2">K2</strain>
    </source>
</reference>
<comment type="caution">
    <text evidence="2">The sequence shown here is derived from an EMBL/GenBank/DDBJ whole genome shotgun (WGS) entry which is preliminary data.</text>
</comment>
<sequence>LNGTVVEVDGGKVQIHWAGYNKFFDVRLDALEVRKPEDERPLDTRCPVSKSNFPKRQHPKHLQKDDLVCVFETNQDWSEAQTVAKNDCFKGEATLVSGKVVRYEYLKEHSEISSLDEVPRCEQKAFDLLRKEKSKEESRIYLQDSDDEACSKDEEGAFPELQDVASDEEMNTKDDESDFPDPHDFEKAWGEDEIDDVLEMLRLGDTLN</sequence>
<feature type="non-terminal residue" evidence="2">
    <location>
        <position position="1"/>
    </location>
</feature>